<dbReference type="EMBL" id="LNGC01000072">
    <property type="protein sequence ID" value="KYC50485.1"/>
    <property type="molecule type" value="Genomic_DNA"/>
</dbReference>
<dbReference type="AlphaFoldDB" id="A0A150J056"/>
<gene>
    <name evidence="1" type="ORF">AMQ22_01447</name>
</gene>
<comment type="caution">
    <text evidence="1">The sequence shown here is derived from an EMBL/GenBank/DDBJ whole genome shotgun (WGS) entry which is preliminary data.</text>
</comment>
<name>A0A150J056_9EURY</name>
<evidence type="ECO:0000313" key="2">
    <source>
        <dbReference type="Proteomes" id="UP000075398"/>
    </source>
</evidence>
<protein>
    <submittedName>
        <fullName evidence="1">Uncharacterized protein</fullName>
    </submittedName>
</protein>
<sequence>MFSGDIINYAAILAKRWFEYLFDMDSEEFEDFYARFNYPDVEIHGWIKPKSRYSNWIDVSVGISDYKDDFPGQFYINYVSFERDDLFFFVGINTKNDLTTYSCLYAPDFKRKEWDTPHKEKITDIRELSGNLGIKMDKKESERFSEMLFKDL</sequence>
<dbReference type="Proteomes" id="UP000075398">
    <property type="component" value="Unassembled WGS sequence"/>
</dbReference>
<evidence type="ECO:0000313" key="1">
    <source>
        <dbReference type="EMBL" id="KYC50485.1"/>
    </source>
</evidence>
<reference evidence="1 2" key="1">
    <citation type="journal article" date="2016" name="ISME J.">
        <title>Chasing the elusive Euryarchaeota class WSA2: genomes reveal a uniquely fastidious methyl-reducing methanogen.</title>
        <authorList>
            <person name="Nobu M.K."/>
            <person name="Narihiro T."/>
            <person name="Kuroda K."/>
            <person name="Mei R."/>
            <person name="Liu W.T."/>
        </authorList>
    </citation>
    <scope>NUCLEOTIDE SEQUENCE [LARGE SCALE GENOMIC DNA]</scope>
    <source>
        <strain evidence="1">U1lsi0528_Bin055</strain>
    </source>
</reference>
<proteinExistence type="predicted"/>
<accession>A0A150J056</accession>
<organism evidence="1 2">
    <name type="scientific">Candidatus Methanofastidiosum methylothiophilum</name>
    <dbReference type="NCBI Taxonomy" id="1705564"/>
    <lineage>
        <taxon>Archaea</taxon>
        <taxon>Methanobacteriati</taxon>
        <taxon>Methanobacteriota</taxon>
        <taxon>Stenosarchaea group</taxon>
        <taxon>Candidatus Methanofastidiosia</taxon>
        <taxon>Candidatus Methanofastidiosales</taxon>
        <taxon>Candidatus Methanofastidiosaceae</taxon>
        <taxon>Candidatus Methanofastidiosum</taxon>
    </lineage>
</organism>